<feature type="domain" description="Heterokaryon incompatibility" evidence="1">
    <location>
        <begin position="51"/>
        <end position="192"/>
    </location>
</feature>
<dbReference type="Proteomes" id="UP000283895">
    <property type="component" value="Unassembled WGS sequence"/>
</dbReference>
<evidence type="ECO:0000313" key="3">
    <source>
        <dbReference type="Proteomes" id="UP000283895"/>
    </source>
</evidence>
<dbReference type="PANTHER" id="PTHR24148:SF73">
    <property type="entry name" value="HET DOMAIN PROTEIN (AFU_ORTHOLOGUE AFUA_8G01020)"/>
    <property type="match status" value="1"/>
</dbReference>
<comment type="caution">
    <text evidence="2">The sequence shown here is derived from an EMBL/GenBank/DDBJ whole genome shotgun (WGS) entry which is preliminary data.</text>
</comment>
<organism evidence="2 3">
    <name type="scientific">Cytospora schulzeri</name>
    <dbReference type="NCBI Taxonomy" id="448051"/>
    <lineage>
        <taxon>Eukaryota</taxon>
        <taxon>Fungi</taxon>
        <taxon>Dikarya</taxon>
        <taxon>Ascomycota</taxon>
        <taxon>Pezizomycotina</taxon>
        <taxon>Sordariomycetes</taxon>
        <taxon>Sordariomycetidae</taxon>
        <taxon>Diaporthales</taxon>
        <taxon>Cytosporaceae</taxon>
        <taxon>Cytospora</taxon>
    </lineage>
</organism>
<name>A0A423VQZ7_9PEZI</name>
<dbReference type="PANTHER" id="PTHR24148">
    <property type="entry name" value="ANKYRIN REPEAT DOMAIN-CONTAINING PROTEIN 39 HOMOLOG-RELATED"/>
    <property type="match status" value="1"/>
</dbReference>
<dbReference type="AlphaFoldDB" id="A0A423VQZ7"/>
<protein>
    <recommendedName>
        <fullName evidence="1">Heterokaryon incompatibility domain-containing protein</fullName>
    </recommendedName>
</protein>
<keyword evidence="3" id="KW-1185">Reference proteome</keyword>
<accession>A0A423VQZ7</accession>
<reference evidence="2 3" key="1">
    <citation type="submission" date="2015-09" db="EMBL/GenBank/DDBJ databases">
        <title>Host preference determinants of Valsa canker pathogens revealed by comparative genomics.</title>
        <authorList>
            <person name="Yin Z."/>
            <person name="Huang L."/>
        </authorList>
    </citation>
    <scope>NUCLEOTIDE SEQUENCE [LARGE SCALE GENOMIC DNA]</scope>
    <source>
        <strain evidence="2 3">03-1</strain>
    </source>
</reference>
<dbReference type="InterPro" id="IPR010730">
    <property type="entry name" value="HET"/>
</dbReference>
<dbReference type="EMBL" id="LKEA01000045">
    <property type="protein sequence ID" value="ROV93392.1"/>
    <property type="molecule type" value="Genomic_DNA"/>
</dbReference>
<dbReference type="OrthoDB" id="5230284at2759"/>
<dbReference type="InterPro" id="IPR052895">
    <property type="entry name" value="HetReg/Transcr_Mod"/>
</dbReference>
<proteinExistence type="predicted"/>
<evidence type="ECO:0000313" key="2">
    <source>
        <dbReference type="EMBL" id="ROV93392.1"/>
    </source>
</evidence>
<gene>
    <name evidence="2" type="ORF">VMCG_08399</name>
</gene>
<dbReference type="Pfam" id="PF06985">
    <property type="entry name" value="HET"/>
    <property type="match status" value="1"/>
</dbReference>
<sequence>MPSPTENEYEYRPLNTPSTIRLIKVMPEKVMDCIACKIYTFDMQQQPDTRYEALSYVWGEGRCGTPLKFDRKVYLADDGNEQWKEYYVHQNLVLFLEHVWQKGIFDRLFWTDYLCLDQHNDSEKAQQVPRMGSIYSDADQTISWLQLAPETYQGLLEVLRLDRPPPEYGPEATAVKDFIQNQYWRRVWIVQEVALAKKVRITSGNDISVDMDTLWSKLKEWDYGDQLAMRSQTEASMRMVVKLREGGKLPLWKLLWDFHGHQSSKDLDKIYGLVGMISDNDDGTSPFDSYEVNYGLSLDVLRMDIMFDTTPPLQYLMGCEVENPRHHLIKPKPQALLDYIHSERTSPTRRSRARITICVFYSLLAFVEFFGRGFPYFGLSLEFGLDLSNMEMDFEPTMLQVAALLGFGLSEEANGAVTNRRVAESTCAIKDLERHITELCDKHSESCEGSTLTFVWLSSIGFRIFIETQDGQKGGTLRLQLEDRQSVEEKS</sequence>
<evidence type="ECO:0000259" key="1">
    <source>
        <dbReference type="Pfam" id="PF06985"/>
    </source>
</evidence>